<reference evidence="2 3" key="1">
    <citation type="submission" date="2024-09" db="EMBL/GenBank/DDBJ databases">
        <title>Chromosome-scale assembly of Riccia fluitans.</title>
        <authorList>
            <person name="Paukszto L."/>
            <person name="Sawicki J."/>
            <person name="Karawczyk K."/>
            <person name="Piernik-Szablinska J."/>
            <person name="Szczecinska M."/>
            <person name="Mazdziarz M."/>
        </authorList>
    </citation>
    <scope>NUCLEOTIDE SEQUENCE [LARGE SCALE GENOMIC DNA]</scope>
    <source>
        <strain evidence="2">Rf_01</strain>
        <tissue evidence="2">Aerial parts of the thallus</tissue>
    </source>
</reference>
<name>A0ABD1ZMF3_9MARC</name>
<evidence type="ECO:0000256" key="1">
    <source>
        <dbReference type="SAM" id="MobiDB-lite"/>
    </source>
</evidence>
<dbReference type="Proteomes" id="UP001605036">
    <property type="component" value="Unassembled WGS sequence"/>
</dbReference>
<feature type="region of interest" description="Disordered" evidence="1">
    <location>
        <begin position="1"/>
        <end position="23"/>
    </location>
</feature>
<protein>
    <submittedName>
        <fullName evidence="2">Uncharacterized protein</fullName>
    </submittedName>
</protein>
<gene>
    <name evidence="2" type="ORF">R1flu_019542</name>
</gene>
<feature type="compositionally biased region" description="Basic and acidic residues" evidence="1">
    <location>
        <begin position="1"/>
        <end position="12"/>
    </location>
</feature>
<comment type="caution">
    <text evidence="2">The sequence shown here is derived from an EMBL/GenBank/DDBJ whole genome shotgun (WGS) entry which is preliminary data.</text>
</comment>
<dbReference type="EMBL" id="JBHFFA010000001">
    <property type="protein sequence ID" value="KAL2651414.1"/>
    <property type="molecule type" value="Genomic_DNA"/>
</dbReference>
<accession>A0ABD1ZMF3</accession>
<evidence type="ECO:0000313" key="3">
    <source>
        <dbReference type="Proteomes" id="UP001605036"/>
    </source>
</evidence>
<proteinExistence type="predicted"/>
<dbReference type="AlphaFoldDB" id="A0ABD1ZMF3"/>
<sequence length="101" mass="11397">MTDVRDRRELERQQGQPRKDRRRQFCSSLTKFGLCGPRSSVSRRSLPRFSHGVEPLNNCKADPYGSVRGRVLGVPAQSRQAVIDNWRTMSGGHNQCPGLSD</sequence>
<keyword evidence="3" id="KW-1185">Reference proteome</keyword>
<evidence type="ECO:0000313" key="2">
    <source>
        <dbReference type="EMBL" id="KAL2651414.1"/>
    </source>
</evidence>
<organism evidence="2 3">
    <name type="scientific">Riccia fluitans</name>
    <dbReference type="NCBI Taxonomy" id="41844"/>
    <lineage>
        <taxon>Eukaryota</taxon>
        <taxon>Viridiplantae</taxon>
        <taxon>Streptophyta</taxon>
        <taxon>Embryophyta</taxon>
        <taxon>Marchantiophyta</taxon>
        <taxon>Marchantiopsida</taxon>
        <taxon>Marchantiidae</taxon>
        <taxon>Marchantiales</taxon>
        <taxon>Ricciaceae</taxon>
        <taxon>Riccia</taxon>
    </lineage>
</organism>